<gene>
    <name evidence="4" type="ORF">NB063_20165</name>
</gene>
<feature type="coiled-coil region" evidence="1">
    <location>
        <begin position="121"/>
        <end position="180"/>
    </location>
</feature>
<keyword evidence="1" id="KW-0175">Coiled coil</keyword>
<dbReference type="RefSeq" id="WP_250930570.1">
    <property type="nucleotide sequence ID" value="NZ_JAMQBK010000058.1"/>
</dbReference>
<keyword evidence="3" id="KW-0472">Membrane</keyword>
<feature type="compositionally biased region" description="Polar residues" evidence="2">
    <location>
        <begin position="106"/>
        <end position="118"/>
    </location>
</feature>
<protein>
    <submittedName>
        <fullName evidence="4">Uncharacterized protein</fullName>
    </submittedName>
</protein>
<accession>A0ABT0U7M4</accession>
<feature type="compositionally biased region" description="Polar residues" evidence="2">
    <location>
        <begin position="74"/>
        <end position="90"/>
    </location>
</feature>
<comment type="caution">
    <text evidence="4">The sequence shown here is derived from an EMBL/GenBank/DDBJ whole genome shotgun (WGS) entry which is preliminary data.</text>
</comment>
<name>A0ABT0U7M4_9BACT</name>
<dbReference type="Proteomes" id="UP001202961">
    <property type="component" value="Unassembled WGS sequence"/>
</dbReference>
<feature type="compositionally biased region" description="Low complexity" evidence="2">
    <location>
        <begin position="56"/>
        <end position="73"/>
    </location>
</feature>
<keyword evidence="3" id="KW-0812">Transmembrane</keyword>
<evidence type="ECO:0000256" key="1">
    <source>
        <dbReference type="SAM" id="Coils"/>
    </source>
</evidence>
<feature type="region of interest" description="Disordered" evidence="2">
    <location>
        <begin position="56"/>
        <end position="118"/>
    </location>
</feature>
<reference evidence="4 5" key="1">
    <citation type="journal article" date="2022" name="Syst. Appl. Microbiol.">
        <title>Rhodopirellula aestuarii sp. nov., a novel member of the genus Rhodopirellula isolated from brackish sediments collected in the Tagus River estuary, Portugal.</title>
        <authorList>
            <person name="Vitorino I.R."/>
            <person name="Klimek D."/>
            <person name="Calusinska M."/>
            <person name="Lobo-da-Cunha A."/>
            <person name="Vasconcelos V."/>
            <person name="Lage O.M."/>
        </authorList>
    </citation>
    <scope>NUCLEOTIDE SEQUENCE [LARGE SCALE GENOMIC DNA]</scope>
    <source>
        <strain evidence="4 5">ICT_H3.1</strain>
    </source>
</reference>
<evidence type="ECO:0000256" key="2">
    <source>
        <dbReference type="SAM" id="MobiDB-lite"/>
    </source>
</evidence>
<keyword evidence="5" id="KW-1185">Reference proteome</keyword>
<sequence length="476" mass="53213">MIRTPMVSNRNTIFERAVSFAWVAVFGCVGSLTLVNIGIAVPLYADDDPFGIPSSSAASADPFASPAAEPSSPVNNDATDGSPDATTSDAMKTLEEKQISRRSDFKQSAQDAIQRPNGQTISRMIHHAEKLLAELEKIENEMATRNAYHEAVLDSQREHFAELADSRAALEEELHQLRADQRRGFDFEDRTAENRQLLNHWLANQIRKPSTTDSRQAILDLLESEPDLSRDLVLASSGRLDNSNPLLLSLTRVAKQPESQSMAEQAVRVVRRVSREAAYQTGLENRPTDPWPIVTQRQHTTTRDLLVQLNHLSSYDFIEVPLQEGLSYIEFDFDISMVIDRQSIEKKGIDLDLLIDFSADDLTIRSTLNEILTPQGLGFYVENDRIRITTIDEARNRMLRRVYDIARLLKASNLGTTDDIIEAIKDTISQASTGEVHDPPRVNLTAIGTRLIVVANESDQHEIAVLLRSLDDSQSD</sequence>
<feature type="compositionally biased region" description="Basic and acidic residues" evidence="2">
    <location>
        <begin position="92"/>
        <end position="105"/>
    </location>
</feature>
<dbReference type="PROSITE" id="PS51257">
    <property type="entry name" value="PROKAR_LIPOPROTEIN"/>
    <property type="match status" value="1"/>
</dbReference>
<evidence type="ECO:0000256" key="3">
    <source>
        <dbReference type="SAM" id="Phobius"/>
    </source>
</evidence>
<feature type="transmembrane region" description="Helical" evidence="3">
    <location>
        <begin position="20"/>
        <end position="45"/>
    </location>
</feature>
<proteinExistence type="predicted"/>
<evidence type="ECO:0000313" key="4">
    <source>
        <dbReference type="EMBL" id="MCM2372935.1"/>
    </source>
</evidence>
<evidence type="ECO:0000313" key="5">
    <source>
        <dbReference type="Proteomes" id="UP001202961"/>
    </source>
</evidence>
<keyword evidence="3" id="KW-1133">Transmembrane helix</keyword>
<organism evidence="4 5">
    <name type="scientific">Aporhodopirellula aestuarii</name>
    <dbReference type="NCBI Taxonomy" id="2950107"/>
    <lineage>
        <taxon>Bacteria</taxon>
        <taxon>Pseudomonadati</taxon>
        <taxon>Planctomycetota</taxon>
        <taxon>Planctomycetia</taxon>
        <taxon>Pirellulales</taxon>
        <taxon>Pirellulaceae</taxon>
        <taxon>Aporhodopirellula</taxon>
    </lineage>
</organism>
<dbReference type="EMBL" id="JAMQBK010000058">
    <property type="protein sequence ID" value="MCM2372935.1"/>
    <property type="molecule type" value="Genomic_DNA"/>
</dbReference>